<accession>A0A5J4WBX1</accession>
<dbReference type="AlphaFoldDB" id="A0A5J4WBX1"/>
<gene>
    <name evidence="1" type="ORF">EZS28_012605</name>
</gene>
<sequence length="78" mass="8912">MDLEEEMSLKSHFNNNESKEEFLSSSSRDEYCEEAKSFRCCNMKISRGRIAQHAAVRLRTAAEVLESTDNISVIVIIL</sequence>
<dbReference type="Proteomes" id="UP000324800">
    <property type="component" value="Unassembled WGS sequence"/>
</dbReference>
<reference evidence="1 2" key="1">
    <citation type="submission" date="2019-03" db="EMBL/GenBank/DDBJ databases">
        <title>Single cell metagenomics reveals metabolic interactions within the superorganism composed of flagellate Streblomastix strix and complex community of Bacteroidetes bacteria on its surface.</title>
        <authorList>
            <person name="Treitli S.C."/>
            <person name="Kolisko M."/>
            <person name="Husnik F."/>
            <person name="Keeling P."/>
            <person name="Hampl V."/>
        </authorList>
    </citation>
    <scope>NUCLEOTIDE SEQUENCE [LARGE SCALE GENOMIC DNA]</scope>
    <source>
        <strain evidence="1">ST1C</strain>
    </source>
</reference>
<organism evidence="1 2">
    <name type="scientific">Streblomastix strix</name>
    <dbReference type="NCBI Taxonomy" id="222440"/>
    <lineage>
        <taxon>Eukaryota</taxon>
        <taxon>Metamonada</taxon>
        <taxon>Preaxostyla</taxon>
        <taxon>Oxymonadida</taxon>
        <taxon>Streblomastigidae</taxon>
        <taxon>Streblomastix</taxon>
    </lineage>
</organism>
<dbReference type="EMBL" id="SNRW01002735">
    <property type="protein sequence ID" value="KAA6391869.1"/>
    <property type="molecule type" value="Genomic_DNA"/>
</dbReference>
<comment type="caution">
    <text evidence="1">The sequence shown here is derived from an EMBL/GenBank/DDBJ whole genome shotgun (WGS) entry which is preliminary data.</text>
</comment>
<evidence type="ECO:0000313" key="2">
    <source>
        <dbReference type="Proteomes" id="UP000324800"/>
    </source>
</evidence>
<evidence type="ECO:0000313" key="1">
    <source>
        <dbReference type="EMBL" id="KAA6391869.1"/>
    </source>
</evidence>
<protein>
    <submittedName>
        <fullName evidence="1">Uncharacterized protein</fullName>
    </submittedName>
</protein>
<name>A0A5J4WBX1_9EUKA</name>
<proteinExistence type="predicted"/>